<dbReference type="InterPro" id="IPR029026">
    <property type="entry name" value="tRNA_m1G_MTases_N"/>
</dbReference>
<dbReference type="Gene3D" id="2.40.240.20">
    <property type="entry name" value="Hypothetical PUA domain-like, domain 1"/>
    <property type="match status" value="1"/>
</dbReference>
<dbReference type="PANTHER" id="PTHR30027:SF3">
    <property type="entry name" value="16S RRNA (URACIL(1498)-N(3))-METHYLTRANSFERASE"/>
    <property type="match status" value="1"/>
</dbReference>
<dbReference type="SUPFAM" id="SSF88697">
    <property type="entry name" value="PUA domain-like"/>
    <property type="match status" value="1"/>
</dbReference>
<comment type="function">
    <text evidence="10 12">Specifically methylates the N3 position of the uracil ring of uridine 1498 (m3U1498) in 16S rRNA. Acts on the fully assembled 30S ribosomal subunit.</text>
</comment>
<dbReference type="Gene3D" id="3.40.1280.10">
    <property type="match status" value="1"/>
</dbReference>
<evidence type="ECO:0000256" key="8">
    <source>
        <dbReference type="ARBA" id="ARBA00022679"/>
    </source>
</evidence>
<evidence type="ECO:0000259" key="14">
    <source>
        <dbReference type="Pfam" id="PF20260"/>
    </source>
</evidence>
<dbReference type="PANTHER" id="PTHR30027">
    <property type="entry name" value="RIBOSOMAL RNA SMALL SUBUNIT METHYLTRANSFERASE E"/>
    <property type="match status" value="1"/>
</dbReference>
<dbReference type="SUPFAM" id="SSF75217">
    <property type="entry name" value="alpha/beta knot"/>
    <property type="match status" value="1"/>
</dbReference>
<evidence type="ECO:0000256" key="3">
    <source>
        <dbReference type="ARBA" id="ARBA00012328"/>
    </source>
</evidence>
<accession>A0ABS3KU56</accession>
<keyword evidence="9 12" id="KW-0949">S-adenosyl-L-methionine</keyword>
<dbReference type="EMBL" id="JACTNG010000011">
    <property type="protein sequence ID" value="MBO1081007.1"/>
    <property type="molecule type" value="Genomic_DNA"/>
</dbReference>
<dbReference type="InterPro" id="IPR006700">
    <property type="entry name" value="RsmE"/>
</dbReference>
<evidence type="ECO:0000256" key="4">
    <source>
        <dbReference type="ARBA" id="ARBA00013673"/>
    </source>
</evidence>
<reference evidence="15 16" key="1">
    <citation type="submission" date="2020-09" db="EMBL/GenBank/DDBJ databases">
        <title>Roseomonas.</title>
        <authorList>
            <person name="Zhu W."/>
        </authorList>
    </citation>
    <scope>NUCLEOTIDE SEQUENCE [LARGE SCALE GENOMIC DNA]</scope>
    <source>
        <strain evidence="15 16">573</strain>
    </source>
</reference>
<dbReference type="InterPro" id="IPR046887">
    <property type="entry name" value="RsmE_PUA-like"/>
</dbReference>
<proteinExistence type="inferred from homology"/>
<dbReference type="RefSeq" id="WP_207419173.1">
    <property type="nucleotide sequence ID" value="NZ_CP061177.1"/>
</dbReference>
<evidence type="ECO:0000256" key="11">
    <source>
        <dbReference type="ARBA" id="ARBA00047944"/>
    </source>
</evidence>
<dbReference type="PIRSF" id="PIRSF015601">
    <property type="entry name" value="MTase_slr0722"/>
    <property type="match status" value="1"/>
</dbReference>
<name>A0ABS3KU56_9PROT</name>
<dbReference type="Proteomes" id="UP001518989">
    <property type="component" value="Unassembled WGS sequence"/>
</dbReference>
<dbReference type="Pfam" id="PF04452">
    <property type="entry name" value="Methyltrans_RNA"/>
    <property type="match status" value="1"/>
</dbReference>
<organism evidence="15 16">
    <name type="scientific">Roseomonas haemaphysalidis</name>
    <dbReference type="NCBI Taxonomy" id="2768162"/>
    <lineage>
        <taxon>Bacteria</taxon>
        <taxon>Pseudomonadati</taxon>
        <taxon>Pseudomonadota</taxon>
        <taxon>Alphaproteobacteria</taxon>
        <taxon>Acetobacterales</taxon>
        <taxon>Roseomonadaceae</taxon>
        <taxon>Roseomonas</taxon>
    </lineage>
</organism>
<evidence type="ECO:0000256" key="5">
    <source>
        <dbReference type="ARBA" id="ARBA00022490"/>
    </source>
</evidence>
<evidence type="ECO:0000256" key="10">
    <source>
        <dbReference type="ARBA" id="ARBA00025699"/>
    </source>
</evidence>
<keyword evidence="7 12" id="KW-0489">Methyltransferase</keyword>
<evidence type="ECO:0000256" key="9">
    <source>
        <dbReference type="ARBA" id="ARBA00022691"/>
    </source>
</evidence>
<gene>
    <name evidence="15" type="ORF">IAI61_18345</name>
</gene>
<dbReference type="CDD" id="cd18084">
    <property type="entry name" value="RsmE-like"/>
    <property type="match status" value="1"/>
</dbReference>
<comment type="caution">
    <text evidence="15">The sequence shown here is derived from an EMBL/GenBank/DDBJ whole genome shotgun (WGS) entry which is preliminary data.</text>
</comment>
<sequence length="241" mass="25608">MSIPRLFVEADLALGEDVPALPGQGHYLGQVMRKGEGDAVLLFNGRHGEWRARIGTLRKDKATLVPESQSRPQAAGPDIRLLLAPLKRDAMEWVVEKATELGVASIHPVLTARGVVGRVNEQRLAAIAREAAEQCERLDLPRIAPALDLHRALDAWDGTPILLGHERGAAPSLAQRVAGRAPPLALLIGPEGGFAPEELQALARRSCVSSVALGPRILRAETAAVAGLAVLQAMAGDWTVA</sequence>
<dbReference type="Pfam" id="PF20260">
    <property type="entry name" value="PUA_4"/>
    <property type="match status" value="1"/>
</dbReference>
<comment type="catalytic activity">
    <reaction evidence="11 12">
        <text>uridine(1498) in 16S rRNA + S-adenosyl-L-methionine = N(3)-methyluridine(1498) in 16S rRNA + S-adenosyl-L-homocysteine + H(+)</text>
        <dbReference type="Rhea" id="RHEA:42920"/>
        <dbReference type="Rhea" id="RHEA-COMP:10283"/>
        <dbReference type="Rhea" id="RHEA-COMP:10284"/>
        <dbReference type="ChEBI" id="CHEBI:15378"/>
        <dbReference type="ChEBI" id="CHEBI:57856"/>
        <dbReference type="ChEBI" id="CHEBI:59789"/>
        <dbReference type="ChEBI" id="CHEBI:65315"/>
        <dbReference type="ChEBI" id="CHEBI:74502"/>
        <dbReference type="EC" id="2.1.1.193"/>
    </reaction>
</comment>
<dbReference type="InterPro" id="IPR015947">
    <property type="entry name" value="PUA-like_sf"/>
</dbReference>
<dbReference type="EC" id="2.1.1.193" evidence="3 12"/>
<dbReference type="InterPro" id="IPR046886">
    <property type="entry name" value="RsmE_MTase_dom"/>
</dbReference>
<dbReference type="InterPro" id="IPR029028">
    <property type="entry name" value="Alpha/beta_knot_MTases"/>
</dbReference>
<keyword evidence="6 12" id="KW-0698">rRNA processing</keyword>
<evidence type="ECO:0000256" key="7">
    <source>
        <dbReference type="ARBA" id="ARBA00022603"/>
    </source>
</evidence>
<evidence type="ECO:0000256" key="6">
    <source>
        <dbReference type="ARBA" id="ARBA00022552"/>
    </source>
</evidence>
<evidence type="ECO:0000259" key="13">
    <source>
        <dbReference type="Pfam" id="PF04452"/>
    </source>
</evidence>
<dbReference type="GO" id="GO:0032259">
    <property type="term" value="P:methylation"/>
    <property type="evidence" value="ECO:0007669"/>
    <property type="project" value="UniProtKB-KW"/>
</dbReference>
<evidence type="ECO:0000313" key="15">
    <source>
        <dbReference type="EMBL" id="MBO1081007.1"/>
    </source>
</evidence>
<evidence type="ECO:0000313" key="16">
    <source>
        <dbReference type="Proteomes" id="UP001518989"/>
    </source>
</evidence>
<feature type="domain" description="Ribosomal RNA small subunit methyltransferase E methyltransferase" evidence="13">
    <location>
        <begin position="78"/>
        <end position="232"/>
    </location>
</feature>
<keyword evidence="8 12" id="KW-0808">Transferase</keyword>
<dbReference type="NCBIfam" id="TIGR00046">
    <property type="entry name" value="RsmE family RNA methyltransferase"/>
    <property type="match status" value="1"/>
</dbReference>
<feature type="domain" description="Ribosomal RNA small subunit methyltransferase E PUA-like" evidence="14">
    <location>
        <begin position="24"/>
        <end position="66"/>
    </location>
</feature>
<protein>
    <recommendedName>
        <fullName evidence="4 12">Ribosomal RNA small subunit methyltransferase E</fullName>
        <ecNumber evidence="3 12">2.1.1.193</ecNumber>
    </recommendedName>
</protein>
<keyword evidence="5 12" id="KW-0963">Cytoplasm</keyword>
<comment type="similarity">
    <text evidence="2 12">Belongs to the RNA methyltransferase RsmE family.</text>
</comment>
<comment type="subcellular location">
    <subcellularLocation>
        <location evidence="1 12">Cytoplasm</location>
    </subcellularLocation>
</comment>
<evidence type="ECO:0000256" key="1">
    <source>
        <dbReference type="ARBA" id="ARBA00004496"/>
    </source>
</evidence>
<evidence type="ECO:0000256" key="12">
    <source>
        <dbReference type="PIRNR" id="PIRNR015601"/>
    </source>
</evidence>
<dbReference type="GO" id="GO:0008168">
    <property type="term" value="F:methyltransferase activity"/>
    <property type="evidence" value="ECO:0007669"/>
    <property type="project" value="UniProtKB-KW"/>
</dbReference>
<dbReference type="NCBIfam" id="NF008696">
    <property type="entry name" value="PRK11713.3-5"/>
    <property type="match status" value="1"/>
</dbReference>
<keyword evidence="16" id="KW-1185">Reference proteome</keyword>
<evidence type="ECO:0000256" key="2">
    <source>
        <dbReference type="ARBA" id="ARBA00005528"/>
    </source>
</evidence>